<dbReference type="SUPFAM" id="SSF49899">
    <property type="entry name" value="Concanavalin A-like lectins/glucanases"/>
    <property type="match status" value="1"/>
</dbReference>
<dbReference type="GO" id="GO:0004308">
    <property type="term" value="F:exo-alpha-sialidase activity"/>
    <property type="evidence" value="ECO:0007669"/>
    <property type="project" value="InterPro"/>
</dbReference>
<dbReference type="Pfam" id="PF22925">
    <property type="entry name" value="TS_C"/>
    <property type="match status" value="1"/>
</dbReference>
<sequence>MWLRGTSTLRGIGPLLLVRLIKDTWRAHTVLGAAEGKESLGAVLRPTTITKGNGVFPLAGGSDVSYEGGCWREGGLEPKLAVGDVTNPTGDKQSGRIEWGDPKPLSKLICSVSHKGKWTEFIASGGAGALMEDGTLVFPLMAESEAEDVCSMIICLTDSGSAWALSEYISPAECLNPRVTEWEGSLLMIVDCKSGQRVYESRYMGTAWTEAIGALSAVWVNARSGVSQKESLRVDALITATIEGRKVMLCTRRGHASGKKRATALSLWVTDNNRKFSVGPVAVDNAANWMLDSTLLHSDGNLHLLQRRGNGECRVNSLCRLTDELSAIRSVLSTWAQKDIFFSSVSTPTAWLVAVLSDAASDCTWNDEYLCLHATVTNAAKDNDGFQLKGLGSRAIWTVNTRGDNLRHVFLSHDFTVVATVTIEETPSGNTPPLTAMLADTESNHTVGLSYSHNKKWETAFEGKTTTRSSTWEPRKEHQVALMLQTTRSLWTLMASRWGRKRCC</sequence>
<evidence type="ECO:0000313" key="3">
    <source>
        <dbReference type="EMBL" id="KAF5217699.1"/>
    </source>
</evidence>
<dbReference type="CDD" id="cd15482">
    <property type="entry name" value="Sialidase_non-viral"/>
    <property type="match status" value="1"/>
</dbReference>
<protein>
    <submittedName>
        <fullName evidence="3">Trans-sialidase</fullName>
    </submittedName>
</protein>
<dbReference type="VEuPathDB" id="TriTrypDB:ECC02_009391"/>
<comment type="caution">
    <text evidence="3">The sequence shown here is derived from an EMBL/GenBank/DDBJ whole genome shotgun (WGS) entry which is preliminary data.</text>
</comment>
<reference evidence="3 4" key="1">
    <citation type="journal article" date="2019" name="Genome Biol. Evol.">
        <title>Nanopore Sequencing Significantly Improves Genome Assembly of the Protozoan Parasite Trypanosoma cruzi.</title>
        <authorList>
            <person name="Diaz-Viraque F."/>
            <person name="Pita S."/>
            <person name="Greif G."/>
            <person name="de Souza R.C.M."/>
            <person name="Iraola G."/>
            <person name="Robello C."/>
        </authorList>
    </citation>
    <scope>NUCLEOTIDE SEQUENCE [LARGE SCALE GENOMIC DNA]</scope>
    <source>
        <strain evidence="3 4">Berenice</strain>
    </source>
</reference>
<feature type="domain" description="Trans-sialidase C-terminal" evidence="2">
    <location>
        <begin position="348"/>
        <end position="488"/>
    </location>
</feature>
<dbReference type="Gene3D" id="2.120.10.10">
    <property type="match status" value="1"/>
</dbReference>
<dbReference type="InterPro" id="IPR036278">
    <property type="entry name" value="Sialidase_sf"/>
</dbReference>
<dbReference type="PRINTS" id="PR01803">
    <property type="entry name" value="TCSIALIDASE"/>
</dbReference>
<proteinExistence type="predicted"/>
<dbReference type="InterPro" id="IPR013320">
    <property type="entry name" value="ConA-like_dom_sf"/>
</dbReference>
<evidence type="ECO:0000259" key="2">
    <source>
        <dbReference type="Pfam" id="PF22925"/>
    </source>
</evidence>
<dbReference type="Gene3D" id="2.60.120.200">
    <property type="match status" value="1"/>
</dbReference>
<dbReference type="Pfam" id="PF13859">
    <property type="entry name" value="BNR_3"/>
    <property type="match status" value="1"/>
</dbReference>
<evidence type="ECO:0000259" key="1">
    <source>
        <dbReference type="Pfam" id="PF13859"/>
    </source>
</evidence>
<dbReference type="SUPFAM" id="SSF50939">
    <property type="entry name" value="Sialidases"/>
    <property type="match status" value="1"/>
</dbReference>
<organism evidence="3 4">
    <name type="scientific">Trypanosoma cruzi</name>
    <dbReference type="NCBI Taxonomy" id="5693"/>
    <lineage>
        <taxon>Eukaryota</taxon>
        <taxon>Discoba</taxon>
        <taxon>Euglenozoa</taxon>
        <taxon>Kinetoplastea</taxon>
        <taxon>Metakinetoplastina</taxon>
        <taxon>Trypanosomatida</taxon>
        <taxon>Trypanosomatidae</taxon>
        <taxon>Trypanosoma</taxon>
        <taxon>Schizotrypanum</taxon>
    </lineage>
</organism>
<accession>A0A7J6XTA5</accession>
<dbReference type="Proteomes" id="UP000583944">
    <property type="component" value="Unassembled WGS sequence"/>
</dbReference>
<gene>
    <name evidence="3" type="ORF">ECC02_009391</name>
</gene>
<dbReference type="InterPro" id="IPR008377">
    <property type="entry name" value="Sialidase_trypan"/>
</dbReference>
<feature type="domain" description="Sialidase" evidence="1">
    <location>
        <begin position="23"/>
        <end position="300"/>
    </location>
</feature>
<dbReference type="EMBL" id="JABDHM010000123">
    <property type="protein sequence ID" value="KAF5217699.1"/>
    <property type="molecule type" value="Genomic_DNA"/>
</dbReference>
<evidence type="ECO:0000313" key="4">
    <source>
        <dbReference type="Proteomes" id="UP000583944"/>
    </source>
</evidence>
<dbReference type="InterPro" id="IPR011040">
    <property type="entry name" value="Sialidase"/>
</dbReference>
<name>A0A7J6XTA5_TRYCR</name>
<dbReference type="InterPro" id="IPR055239">
    <property type="entry name" value="TS_C"/>
</dbReference>
<dbReference type="AlphaFoldDB" id="A0A7J6XTA5"/>